<proteinExistence type="predicted"/>
<feature type="signal peptide" evidence="2">
    <location>
        <begin position="1"/>
        <end position="25"/>
    </location>
</feature>
<feature type="transmembrane region" description="Helical" evidence="1">
    <location>
        <begin position="65"/>
        <end position="88"/>
    </location>
</feature>
<reference evidence="3 4" key="1">
    <citation type="submission" date="2017-09" db="EMBL/GenBank/DDBJ databases">
        <title>Depth-based differentiation of microbial function through sediment-hosted aquifers and enrichment of novel symbionts in the deep terrestrial subsurface.</title>
        <authorList>
            <person name="Probst A.J."/>
            <person name="Ladd B."/>
            <person name="Jarett J.K."/>
            <person name="Geller-Mcgrath D.E."/>
            <person name="Sieber C.M."/>
            <person name="Emerson J.B."/>
            <person name="Anantharaman K."/>
            <person name="Thomas B.C."/>
            <person name="Malmstrom R."/>
            <person name="Stieglmeier M."/>
            <person name="Klingl A."/>
            <person name="Woyke T."/>
            <person name="Ryan C.M."/>
            <person name="Banfield J.F."/>
        </authorList>
    </citation>
    <scope>NUCLEOTIDE SEQUENCE [LARGE SCALE GENOMIC DNA]</scope>
    <source>
        <strain evidence="3">CG11_big_fil_rev_8_21_14_0_20_39_10</strain>
    </source>
</reference>
<keyword evidence="1" id="KW-0472">Membrane</keyword>
<comment type="caution">
    <text evidence="3">The sequence shown here is derived from an EMBL/GenBank/DDBJ whole genome shotgun (WGS) entry which is preliminary data.</text>
</comment>
<accession>A0A2M6K844</accession>
<evidence type="ECO:0000313" key="3">
    <source>
        <dbReference type="EMBL" id="PIR12800.1"/>
    </source>
</evidence>
<sequence>MKRNYKILIVFMILAGLMFVSAAWAANPASPSTNSVSGLLKDAAGSAKYDTTPEKSDLVILVGNVIQVFLSILGIIFMGLALYGGYLWMNARGNEEQVTKSKNLLRDAVIGLVIIVGAYAITYFVMATIAKNYITNPGF</sequence>
<name>A0A2M6K844_9BACT</name>
<keyword evidence="1" id="KW-1133">Transmembrane helix</keyword>
<evidence type="ECO:0008006" key="5">
    <source>
        <dbReference type="Google" id="ProtNLM"/>
    </source>
</evidence>
<organism evidence="3 4">
    <name type="scientific">Candidatus Falkowbacteria bacterium CG11_big_fil_rev_8_21_14_0_20_39_10</name>
    <dbReference type="NCBI Taxonomy" id="1974570"/>
    <lineage>
        <taxon>Bacteria</taxon>
        <taxon>Candidatus Falkowiibacteriota</taxon>
    </lineage>
</organism>
<gene>
    <name evidence="3" type="ORF">COV49_04150</name>
</gene>
<protein>
    <recommendedName>
        <fullName evidence="5">DUF4190 domain-containing protein</fullName>
    </recommendedName>
</protein>
<dbReference type="Proteomes" id="UP000230869">
    <property type="component" value="Unassembled WGS sequence"/>
</dbReference>
<dbReference type="InterPro" id="IPR043993">
    <property type="entry name" value="T4SS_pilin"/>
</dbReference>
<keyword evidence="2" id="KW-0732">Signal</keyword>
<feature type="chain" id="PRO_5014824607" description="DUF4190 domain-containing protein" evidence="2">
    <location>
        <begin position="26"/>
        <end position="139"/>
    </location>
</feature>
<keyword evidence="1" id="KW-0812">Transmembrane</keyword>
<dbReference type="AlphaFoldDB" id="A0A2M6K844"/>
<evidence type="ECO:0000256" key="2">
    <source>
        <dbReference type="SAM" id="SignalP"/>
    </source>
</evidence>
<evidence type="ECO:0000256" key="1">
    <source>
        <dbReference type="SAM" id="Phobius"/>
    </source>
</evidence>
<dbReference type="Pfam" id="PF18895">
    <property type="entry name" value="T4SS_pilin"/>
    <property type="match status" value="1"/>
</dbReference>
<evidence type="ECO:0000313" key="4">
    <source>
        <dbReference type="Proteomes" id="UP000230869"/>
    </source>
</evidence>
<feature type="transmembrane region" description="Helical" evidence="1">
    <location>
        <begin position="109"/>
        <end position="130"/>
    </location>
</feature>
<dbReference type="EMBL" id="PCWW01000070">
    <property type="protein sequence ID" value="PIR12800.1"/>
    <property type="molecule type" value="Genomic_DNA"/>
</dbReference>